<evidence type="ECO:0000313" key="4">
    <source>
        <dbReference type="EMBL" id="GEN11901.1"/>
    </source>
</evidence>
<gene>
    <name evidence="4" type="ORF">MFU01_69380</name>
    <name evidence="5" type="ORF">SAMN05443572_113191</name>
</gene>
<dbReference type="SUPFAM" id="SSF48113">
    <property type="entry name" value="Heme-dependent peroxidases"/>
    <property type="match status" value="1"/>
</dbReference>
<evidence type="ECO:0000256" key="3">
    <source>
        <dbReference type="ARBA" id="ARBA00023180"/>
    </source>
</evidence>
<dbReference type="InterPro" id="IPR010255">
    <property type="entry name" value="Haem_peroxidase_sf"/>
</dbReference>
<keyword evidence="2" id="KW-0964">Secreted</keyword>
<dbReference type="PROSITE" id="PS50292">
    <property type="entry name" value="PEROXIDASE_3"/>
    <property type="match status" value="1"/>
</dbReference>
<dbReference type="GO" id="GO:0020037">
    <property type="term" value="F:heme binding"/>
    <property type="evidence" value="ECO:0007669"/>
    <property type="project" value="InterPro"/>
</dbReference>
<sequence>MSDKIPPRVTAALPGSGCPFHRGTGSAMLSKAPSGNLVRPHGVVGPAVSSKSAQSLTGDNGPVVSDFFRMFPDLRPSVFNVEDLRALTLPGGPMDDARLGPSVPQDNPTISAGYTFLGQFLDHDLTFDVFSDINSRGTQPNQTRDAITPTLDLGNIYGRGPVQDAFLFDAKDGATLLFGRQDNPDGDVLRNVQGTAIIGDPRNDDNMFVNQLHLAFIKFHNQVVKDLSGSFSGGALFAEASQRVRWHYQWIVYHDFVRRFVGDELYGKLVNQGPQYFPPNLQQIPIEFSAAAYRMGHATIRETYTVNASYSNVQIFDLHQPGTFLSPEKRVDWKNFFNLGSGVTPQGAKLFDTYLASELLNLPEALIPGFDHPQYQGKPDPLYLSLAGRNLLRQNEFTLPAGQTVAEALGTTRYANSQLGLPQGWGSTVAPLWYYILKEANLANQGRFLGPVGGRIVGETFFSVLLNDPTSFLQNKGWKPTYGSGGDFTIADLLRIADAYKKS</sequence>
<proteinExistence type="predicted"/>
<dbReference type="Proteomes" id="UP000321514">
    <property type="component" value="Unassembled WGS sequence"/>
</dbReference>
<keyword evidence="4" id="KW-0575">Peroxidase</keyword>
<dbReference type="GO" id="GO:0006979">
    <property type="term" value="P:response to oxidative stress"/>
    <property type="evidence" value="ECO:0007669"/>
    <property type="project" value="InterPro"/>
</dbReference>
<dbReference type="InterPro" id="IPR019791">
    <property type="entry name" value="Haem_peroxidase_animal"/>
</dbReference>
<evidence type="ECO:0000256" key="2">
    <source>
        <dbReference type="ARBA" id="ARBA00022525"/>
    </source>
</evidence>
<accession>A0A511TCJ7</accession>
<keyword evidence="3" id="KW-0325">Glycoprotein</keyword>
<dbReference type="OrthoDB" id="105077at2"/>
<dbReference type="EMBL" id="BJXR01000050">
    <property type="protein sequence ID" value="GEN11901.1"/>
    <property type="molecule type" value="Genomic_DNA"/>
</dbReference>
<evidence type="ECO:0000256" key="1">
    <source>
        <dbReference type="ARBA" id="ARBA00004613"/>
    </source>
</evidence>
<comment type="subcellular location">
    <subcellularLocation>
        <location evidence="1">Secreted</location>
    </subcellularLocation>
</comment>
<dbReference type="EMBL" id="FOIB01000013">
    <property type="protein sequence ID" value="SEU38774.1"/>
    <property type="molecule type" value="Genomic_DNA"/>
</dbReference>
<keyword evidence="6" id="KW-1185">Reference proteome</keyword>
<dbReference type="InterPro" id="IPR037120">
    <property type="entry name" value="Haem_peroxidase_sf_animal"/>
</dbReference>
<dbReference type="Proteomes" id="UP000183760">
    <property type="component" value="Unassembled WGS sequence"/>
</dbReference>
<name>A0A511TCJ7_MYXFU</name>
<organism evidence="4 7">
    <name type="scientific">Myxococcus fulvus</name>
    <dbReference type="NCBI Taxonomy" id="33"/>
    <lineage>
        <taxon>Bacteria</taxon>
        <taxon>Pseudomonadati</taxon>
        <taxon>Myxococcota</taxon>
        <taxon>Myxococcia</taxon>
        <taxon>Myxococcales</taxon>
        <taxon>Cystobacterineae</taxon>
        <taxon>Myxococcaceae</taxon>
        <taxon>Myxococcus</taxon>
    </lineage>
</organism>
<evidence type="ECO:0000313" key="6">
    <source>
        <dbReference type="Proteomes" id="UP000183760"/>
    </source>
</evidence>
<dbReference type="Pfam" id="PF03098">
    <property type="entry name" value="An_peroxidase"/>
    <property type="match status" value="1"/>
</dbReference>
<reference evidence="5 6" key="1">
    <citation type="submission" date="2016-10" db="EMBL/GenBank/DDBJ databases">
        <authorList>
            <person name="Varghese N."/>
            <person name="Submissions S."/>
        </authorList>
    </citation>
    <scope>NUCLEOTIDE SEQUENCE [LARGE SCALE GENOMIC DNA]</scope>
    <source>
        <strain evidence="5 6">DSM 16525</strain>
    </source>
</reference>
<reference evidence="4 7" key="2">
    <citation type="submission" date="2019-07" db="EMBL/GenBank/DDBJ databases">
        <title>Whole genome shotgun sequence of Myxococcus fulvus NBRC 100333.</title>
        <authorList>
            <person name="Hosoyama A."/>
            <person name="Uohara A."/>
            <person name="Ohji S."/>
            <person name="Ichikawa N."/>
        </authorList>
    </citation>
    <scope>NUCLEOTIDE SEQUENCE [LARGE SCALE GENOMIC DNA]</scope>
    <source>
        <strain evidence="4 7">NBRC 100333</strain>
    </source>
</reference>
<dbReference type="AlphaFoldDB" id="A0A511TCJ7"/>
<dbReference type="Gene3D" id="1.10.640.10">
    <property type="entry name" value="Haem peroxidase domain superfamily, animal type"/>
    <property type="match status" value="1"/>
</dbReference>
<protein>
    <submittedName>
        <fullName evidence="5">Animal haem peroxidase</fullName>
    </submittedName>
    <submittedName>
        <fullName evidence="4">Ovoperoxidase</fullName>
    </submittedName>
</protein>
<evidence type="ECO:0000313" key="5">
    <source>
        <dbReference type="EMBL" id="SEU38774.1"/>
    </source>
</evidence>
<dbReference type="GO" id="GO:0005576">
    <property type="term" value="C:extracellular region"/>
    <property type="evidence" value="ECO:0007669"/>
    <property type="project" value="UniProtKB-SubCell"/>
</dbReference>
<comment type="caution">
    <text evidence="4">The sequence shown here is derived from an EMBL/GenBank/DDBJ whole genome shotgun (WGS) entry which is preliminary data.</text>
</comment>
<evidence type="ECO:0000313" key="7">
    <source>
        <dbReference type="Proteomes" id="UP000321514"/>
    </source>
</evidence>
<keyword evidence="4" id="KW-0560">Oxidoreductase</keyword>
<dbReference type="STRING" id="1334629.MFUL124B02_10705"/>
<dbReference type="GO" id="GO:0004601">
    <property type="term" value="F:peroxidase activity"/>
    <property type="evidence" value="ECO:0007669"/>
    <property type="project" value="UniProtKB-KW"/>
</dbReference>
<dbReference type="PANTHER" id="PTHR11475:SF4">
    <property type="entry name" value="CHORION PEROXIDASE"/>
    <property type="match status" value="1"/>
</dbReference>
<dbReference type="RefSeq" id="WP_074958436.1">
    <property type="nucleotide sequence ID" value="NZ_BJXR01000050.1"/>
</dbReference>
<dbReference type="PANTHER" id="PTHR11475">
    <property type="entry name" value="OXIDASE/PEROXIDASE"/>
    <property type="match status" value="1"/>
</dbReference>